<accession>A0AAJ0CWL0</accession>
<evidence type="ECO:0000313" key="3">
    <source>
        <dbReference type="Proteomes" id="UP001251528"/>
    </source>
</evidence>
<keyword evidence="1" id="KW-0175">Coiled coil</keyword>
<organism evidence="2 3">
    <name type="scientific">Conoideocrella luteorostrata</name>
    <dbReference type="NCBI Taxonomy" id="1105319"/>
    <lineage>
        <taxon>Eukaryota</taxon>
        <taxon>Fungi</taxon>
        <taxon>Dikarya</taxon>
        <taxon>Ascomycota</taxon>
        <taxon>Pezizomycotina</taxon>
        <taxon>Sordariomycetes</taxon>
        <taxon>Hypocreomycetidae</taxon>
        <taxon>Hypocreales</taxon>
        <taxon>Clavicipitaceae</taxon>
        <taxon>Conoideocrella</taxon>
    </lineage>
</organism>
<dbReference type="AlphaFoldDB" id="A0AAJ0CWL0"/>
<reference evidence="2" key="1">
    <citation type="submission" date="2023-06" db="EMBL/GenBank/DDBJ databases">
        <title>Conoideocrella luteorostrata (Hypocreales: Clavicipitaceae), a potential biocontrol fungus for elongate hemlock scale in United States Christmas tree production areas.</title>
        <authorList>
            <person name="Barrett H."/>
            <person name="Lovett B."/>
            <person name="Macias A.M."/>
            <person name="Stajich J.E."/>
            <person name="Kasson M.T."/>
        </authorList>
    </citation>
    <scope>NUCLEOTIDE SEQUENCE</scope>
    <source>
        <strain evidence="2">ARSEF 14590</strain>
    </source>
</reference>
<feature type="coiled-coil region" evidence="1">
    <location>
        <begin position="105"/>
        <end position="146"/>
    </location>
</feature>
<comment type="caution">
    <text evidence="2">The sequence shown here is derived from an EMBL/GenBank/DDBJ whole genome shotgun (WGS) entry which is preliminary data.</text>
</comment>
<evidence type="ECO:0000313" key="2">
    <source>
        <dbReference type="EMBL" id="KAK2609278.1"/>
    </source>
</evidence>
<sequence>MDINNGLERASQEEIPGDGAIFAGQQNELPPGAATSNFNITIENLRATCSGLERICPLLRDVCSLLEYSLRLLGHIRSQFCGVTRAALADLLSKDEESVRKGKEIETLKVELNKWQEKAQSNSAKLDEAESSRVAANNELQAVRVRESQLRDIILKNSGVQKSSDEDIRQLFLALRQQLQIISRSRLFDLELPNRSLAAKSTPEAKDFYSSLAAANKVNKTQWLQSGIFNLIHNRILTANCFGFGQALNRCDRQIDLVDNFEALLQSIETFFIDRRVGAEVIADWRLSTMKCVELSKAGRVDESKTVKLLLSWLKPLMVRPSGRSDCETLERDVRELCERAYKVRLLMRNSKDRYFCRTFDRGQRLKSGASWAEVYGVEAGGNPTNEVAFTLFGALVKCAVFRGEDPVVLEKAQVVVSRRLNSPE</sequence>
<keyword evidence="3" id="KW-1185">Reference proteome</keyword>
<dbReference type="EMBL" id="JASWJB010000025">
    <property type="protein sequence ID" value="KAK2609278.1"/>
    <property type="molecule type" value="Genomic_DNA"/>
</dbReference>
<proteinExistence type="predicted"/>
<evidence type="ECO:0000256" key="1">
    <source>
        <dbReference type="SAM" id="Coils"/>
    </source>
</evidence>
<name>A0AAJ0CWL0_9HYPO</name>
<dbReference type="Proteomes" id="UP001251528">
    <property type="component" value="Unassembled WGS sequence"/>
</dbReference>
<protein>
    <submittedName>
        <fullName evidence="2">Uncharacterized protein</fullName>
    </submittedName>
</protein>
<gene>
    <name evidence="2" type="ORF">QQS21_002213</name>
</gene>